<organism evidence="2 3">
    <name type="scientific">Rheinheimera nanhaiensis E407-8</name>
    <dbReference type="NCBI Taxonomy" id="562729"/>
    <lineage>
        <taxon>Bacteria</taxon>
        <taxon>Pseudomonadati</taxon>
        <taxon>Pseudomonadota</taxon>
        <taxon>Gammaproteobacteria</taxon>
        <taxon>Chromatiales</taxon>
        <taxon>Chromatiaceae</taxon>
        <taxon>Rheinheimera</taxon>
    </lineage>
</organism>
<dbReference type="EMBL" id="BAFK01000002">
    <property type="protein sequence ID" value="GAB57405.1"/>
    <property type="molecule type" value="Genomic_DNA"/>
</dbReference>
<dbReference type="STRING" id="562729.RNAN_0373"/>
<sequence length="96" mass="11347">MYNWRLSTLAKEDLRRIYYYGAQHFGQQQADSYFYAFFSMFDNIAKNPLLYQSVDHIRPGYRRCPCGVDSIYYRINGNIIEIMAILGSQAAYPWLP</sequence>
<protein>
    <recommendedName>
        <fullName evidence="4">Type II toxin-antitoxin system RelE/ParE family toxin</fullName>
    </recommendedName>
</protein>
<dbReference type="InterPro" id="IPR007712">
    <property type="entry name" value="RelE/ParE_toxin"/>
</dbReference>
<comment type="caution">
    <text evidence="2">The sequence shown here is derived from an EMBL/GenBank/DDBJ whole genome shotgun (WGS) entry which is preliminary data.</text>
</comment>
<reference evidence="2 3" key="1">
    <citation type="journal article" date="2012" name="J. Bacteriol.">
        <title>Genome Sequence of the Protease-Producing Bacterium Rheinheimera nanhaiensis E407-8T, Isolated from Deep-Sea Sediment of the South China Sea.</title>
        <authorList>
            <person name="Zhang X.-Y."/>
            <person name="Zhang Y.-J."/>
            <person name="Qin Q.-L."/>
            <person name="Xie B.-B."/>
            <person name="Chen X.-L."/>
            <person name="Zhou B.-C."/>
            <person name="Zhang Y.-Z."/>
        </authorList>
    </citation>
    <scope>NUCLEOTIDE SEQUENCE [LARGE SCALE GENOMIC DNA]</scope>
    <source>
        <strain evidence="2 3">E407-8</strain>
    </source>
</reference>
<dbReference type="AlphaFoldDB" id="I1DTM7"/>
<evidence type="ECO:0000313" key="2">
    <source>
        <dbReference type="EMBL" id="GAB57405.1"/>
    </source>
</evidence>
<dbReference type="Proteomes" id="UP000004374">
    <property type="component" value="Unassembled WGS sequence"/>
</dbReference>
<name>I1DTM7_9GAMM</name>
<dbReference type="InterPro" id="IPR035093">
    <property type="entry name" value="RelE/ParE_toxin_dom_sf"/>
</dbReference>
<dbReference type="Pfam" id="PF05016">
    <property type="entry name" value="ParE_toxin"/>
    <property type="match status" value="1"/>
</dbReference>
<evidence type="ECO:0008006" key="4">
    <source>
        <dbReference type="Google" id="ProtNLM"/>
    </source>
</evidence>
<dbReference type="OrthoDB" id="516834at2"/>
<accession>I1DTM7</accession>
<keyword evidence="3" id="KW-1185">Reference proteome</keyword>
<evidence type="ECO:0000256" key="1">
    <source>
        <dbReference type="ARBA" id="ARBA00022649"/>
    </source>
</evidence>
<evidence type="ECO:0000313" key="3">
    <source>
        <dbReference type="Proteomes" id="UP000004374"/>
    </source>
</evidence>
<keyword evidence="1" id="KW-1277">Toxin-antitoxin system</keyword>
<dbReference type="RefSeq" id="WP_008218167.1">
    <property type="nucleotide sequence ID" value="NZ_BAFK01000002.1"/>
</dbReference>
<proteinExistence type="predicted"/>
<dbReference type="Gene3D" id="3.30.2310.20">
    <property type="entry name" value="RelE-like"/>
    <property type="match status" value="1"/>
</dbReference>
<gene>
    <name evidence="2" type="ORF">RNAN_0373</name>
</gene>